<reference evidence="1 2" key="1">
    <citation type="submission" date="2015-12" db="EMBL/GenBank/DDBJ databases">
        <title>Draft genome sequnece of Fervidicola ferrireducens strain Y170.</title>
        <authorList>
            <person name="Patel B.K."/>
        </authorList>
    </citation>
    <scope>NUCLEOTIDE SEQUENCE [LARGE SCALE GENOMIC DNA]</scope>
    <source>
        <strain evidence="1 2">Y170</strain>
    </source>
</reference>
<dbReference type="Pfam" id="PF08680">
    <property type="entry name" value="DUF1779"/>
    <property type="match status" value="1"/>
</dbReference>
<proteinExistence type="predicted"/>
<evidence type="ECO:0000313" key="1">
    <source>
        <dbReference type="EMBL" id="KXG77966.1"/>
    </source>
</evidence>
<dbReference type="InterPro" id="IPR036209">
    <property type="entry name" value="YwmB-like_sf"/>
</dbReference>
<evidence type="ECO:0000313" key="2">
    <source>
        <dbReference type="Proteomes" id="UP000070427"/>
    </source>
</evidence>
<evidence type="ECO:0008006" key="3">
    <source>
        <dbReference type="Google" id="ProtNLM"/>
    </source>
</evidence>
<dbReference type="Gene3D" id="3.30.360.40">
    <property type="entry name" value="YwmB-like"/>
    <property type="match status" value="1"/>
</dbReference>
<protein>
    <recommendedName>
        <fullName evidence="3">TATA-box binding protein</fullName>
    </recommendedName>
</protein>
<dbReference type="AlphaFoldDB" id="A0A140LBP1"/>
<dbReference type="InterPro" id="IPR014794">
    <property type="entry name" value="DUF1779"/>
</dbReference>
<dbReference type="EMBL" id="LOED01000006">
    <property type="protein sequence ID" value="KXG77966.1"/>
    <property type="molecule type" value="Genomic_DNA"/>
</dbReference>
<dbReference type="STRING" id="520764.AN618_07740"/>
<dbReference type="Proteomes" id="UP000070427">
    <property type="component" value="Unassembled WGS sequence"/>
</dbReference>
<dbReference type="InParanoid" id="A0A140LBP1"/>
<accession>A0A140LBP1</accession>
<organism evidence="1 2">
    <name type="scientific">Fervidicola ferrireducens</name>
    <dbReference type="NCBI Taxonomy" id="520764"/>
    <lineage>
        <taxon>Bacteria</taxon>
        <taxon>Bacillati</taxon>
        <taxon>Bacillota</taxon>
        <taxon>Clostridia</taxon>
        <taxon>Thermosediminibacterales</taxon>
        <taxon>Thermosediminibacteraceae</taxon>
        <taxon>Fervidicola</taxon>
    </lineage>
</organism>
<sequence length="248" mass="28693">MKFMKIFVISVFFMLVSPFSSYSMVEEDLLVRALTATNVQIESFDVADWSVINRDFMEFSDMKKIAENVFRIFQTIDEKFTMTQESDNMYRVVILESLLYDGNYVRIVVQTVKLPEEFEKEPQTYLAISVTGSDVRKLKDMKQKVAWAVTSSGGQSRITTCLAGAIYGKLNRIEQDKIARRILEELKIKEVEKMEDLEMQNFIGYSPLIPDSLEIMGKKYNVNIAVRDSDQDDKTYIWLGVPVLSIEY</sequence>
<dbReference type="SUPFAM" id="SSF143842">
    <property type="entry name" value="YwmB-like"/>
    <property type="match status" value="1"/>
</dbReference>
<comment type="caution">
    <text evidence="1">The sequence shown here is derived from an EMBL/GenBank/DDBJ whole genome shotgun (WGS) entry which is preliminary data.</text>
</comment>
<gene>
    <name evidence="1" type="ORF">AN618_07740</name>
</gene>
<keyword evidence="2" id="KW-1185">Reference proteome</keyword>
<name>A0A140LBP1_9FIRM</name>